<protein>
    <submittedName>
        <fullName evidence="8">ABC-type metal ion transport system, periplasmic component/surface antigen</fullName>
    </submittedName>
</protein>
<dbReference type="PANTHER" id="PTHR30429:SF3">
    <property type="entry name" value="LIPOPROTEIN"/>
    <property type="match status" value="1"/>
</dbReference>
<dbReference type="RefSeq" id="WP_047252404.1">
    <property type="nucleotide sequence ID" value="NZ_CP011545.1"/>
</dbReference>
<dbReference type="KEGG" id="cted:CTEST_02575"/>
<dbReference type="EMBL" id="CP011545">
    <property type="protein sequence ID" value="AKK07970.1"/>
    <property type="molecule type" value="Genomic_DNA"/>
</dbReference>
<dbReference type="AlphaFoldDB" id="A0A0G3H5F0"/>
<keyword evidence="5" id="KW-0564">Palmitate</keyword>
<comment type="subcellular location">
    <subcellularLocation>
        <location evidence="1">Membrane</location>
        <topology evidence="1">Lipid-anchor</topology>
    </subcellularLocation>
</comment>
<evidence type="ECO:0000256" key="2">
    <source>
        <dbReference type="ARBA" id="ARBA00008973"/>
    </source>
</evidence>
<feature type="chain" id="PRO_5038989937" evidence="7">
    <location>
        <begin position="23"/>
        <end position="294"/>
    </location>
</feature>
<keyword evidence="9" id="KW-1185">Reference proteome</keyword>
<dbReference type="PATRIC" id="fig|136857.5.peg.505"/>
<evidence type="ECO:0000256" key="6">
    <source>
        <dbReference type="ARBA" id="ARBA00023288"/>
    </source>
</evidence>
<gene>
    <name evidence="8" type="ORF">CTEST_02575</name>
</gene>
<proteinExistence type="inferred from homology"/>
<keyword evidence="6" id="KW-0449">Lipoprotein</keyword>
<comment type="similarity">
    <text evidence="2">Belongs to the NlpA lipoprotein family.</text>
</comment>
<feature type="signal peptide" evidence="7">
    <location>
        <begin position="1"/>
        <end position="22"/>
    </location>
</feature>
<accession>A0A0G3H5F0</accession>
<dbReference type="GO" id="GO:0016020">
    <property type="term" value="C:membrane"/>
    <property type="evidence" value="ECO:0007669"/>
    <property type="project" value="UniProtKB-SubCell"/>
</dbReference>
<name>A0A0G3H5F0_9CORY</name>
<dbReference type="Pfam" id="PF03180">
    <property type="entry name" value="Lipoprotein_9"/>
    <property type="match status" value="1"/>
</dbReference>
<dbReference type="STRING" id="136857.CTEST_02575"/>
<reference evidence="8 9" key="1">
    <citation type="journal article" date="2015" name="Genome Announc.">
        <title>Complete Genome Sequence of the Type Strain Corynebacterium testudinoris DSM 44614, Recovered from Necrotic Lesions in the Mouth of a Tortoise.</title>
        <authorList>
            <person name="Ruckert C."/>
            <person name="Kriete M."/>
            <person name="Jaenicke S."/>
            <person name="Winkler A."/>
            <person name="Tauch A."/>
        </authorList>
    </citation>
    <scope>NUCLEOTIDE SEQUENCE [LARGE SCALE GENOMIC DNA]</scope>
    <source>
        <strain evidence="8 9">DSM 44614</strain>
    </source>
</reference>
<evidence type="ECO:0000313" key="9">
    <source>
        <dbReference type="Proteomes" id="UP000035540"/>
    </source>
</evidence>
<dbReference type="SUPFAM" id="SSF53850">
    <property type="entry name" value="Periplasmic binding protein-like II"/>
    <property type="match status" value="1"/>
</dbReference>
<evidence type="ECO:0000256" key="1">
    <source>
        <dbReference type="ARBA" id="ARBA00004635"/>
    </source>
</evidence>
<dbReference type="OrthoDB" id="9812878at2"/>
<dbReference type="InterPro" id="IPR004872">
    <property type="entry name" value="Lipoprotein_NlpA"/>
</dbReference>
<dbReference type="PROSITE" id="PS51257">
    <property type="entry name" value="PROKAR_LIPOPROTEIN"/>
    <property type="match status" value="1"/>
</dbReference>
<evidence type="ECO:0000256" key="4">
    <source>
        <dbReference type="ARBA" id="ARBA00023136"/>
    </source>
</evidence>
<dbReference type="Gene3D" id="3.40.190.10">
    <property type="entry name" value="Periplasmic binding protein-like II"/>
    <property type="match status" value="2"/>
</dbReference>
<evidence type="ECO:0000256" key="3">
    <source>
        <dbReference type="ARBA" id="ARBA00022729"/>
    </source>
</evidence>
<keyword evidence="3 7" id="KW-0732">Signal</keyword>
<dbReference type="Proteomes" id="UP000035540">
    <property type="component" value="Chromosome"/>
</dbReference>
<keyword evidence="4" id="KW-0472">Membrane</keyword>
<evidence type="ECO:0000313" key="8">
    <source>
        <dbReference type="EMBL" id="AKK07970.1"/>
    </source>
</evidence>
<organism evidence="8 9">
    <name type="scientific">Corynebacterium testudinoris</name>
    <dbReference type="NCBI Taxonomy" id="136857"/>
    <lineage>
        <taxon>Bacteria</taxon>
        <taxon>Bacillati</taxon>
        <taxon>Actinomycetota</taxon>
        <taxon>Actinomycetes</taxon>
        <taxon>Mycobacteriales</taxon>
        <taxon>Corynebacteriaceae</taxon>
        <taxon>Corynebacterium</taxon>
    </lineage>
</organism>
<dbReference type="PANTHER" id="PTHR30429">
    <property type="entry name" value="D-METHIONINE-BINDING LIPOPROTEIN METQ"/>
    <property type="match status" value="1"/>
</dbReference>
<evidence type="ECO:0000256" key="5">
    <source>
        <dbReference type="ARBA" id="ARBA00023139"/>
    </source>
</evidence>
<evidence type="ECO:0000256" key="7">
    <source>
        <dbReference type="SAM" id="SignalP"/>
    </source>
</evidence>
<sequence>MNFRRIFAGAAAAVIAATGLVACSSSDSSSDSASGSDNAPIRVGTTDASLGEWDAFTDLAKAEGIEVEIVNFSDFTTPNDALAQGQIDVNKFQHLLFLNNYNEGTGNDLVPISATEIYPLALYWKDHDSLDGIEGQNITIPNDPTNQGRAINVLVQAELITLKEEGLLNPTPADIDEAASKVTITPVDAAQTPTSYHEGTPAIINNSFIERAGIDPLSSIFQDDPSTEQAEPYINVFVTTAAKADDEKINRLAELWKDPSVAEAVQKTSGNTAVAVDRDRAQLAEIMDRLAANN</sequence>
<reference evidence="9" key="2">
    <citation type="submission" date="2015-05" db="EMBL/GenBank/DDBJ databases">
        <title>Complete genome sequence of Corynebacterium testudinoris DSM 44614, recovered from necrotic lesions in the mouth of a tortoise.</title>
        <authorList>
            <person name="Ruckert C."/>
            <person name="Albersmeier A."/>
            <person name="Winkler A."/>
            <person name="Tauch A."/>
        </authorList>
    </citation>
    <scope>NUCLEOTIDE SEQUENCE [LARGE SCALE GENOMIC DNA]</scope>
    <source>
        <strain evidence="9">DSM 44614</strain>
    </source>
</reference>